<protein>
    <recommendedName>
        <fullName evidence="1">PPC domain-containing protein</fullName>
    </recommendedName>
</protein>
<dbReference type="PANTHER" id="PTHR34988:SF1">
    <property type="entry name" value="DNA-BINDING PROTEIN"/>
    <property type="match status" value="1"/>
</dbReference>
<reference evidence="2" key="1">
    <citation type="submission" date="2017-02" db="EMBL/GenBank/DDBJ databases">
        <title>Delving into the versatile metabolic prowess of the omnipresent phylum Bacteroidetes.</title>
        <authorList>
            <person name="Nobu M.K."/>
            <person name="Mei R."/>
            <person name="Narihiro T."/>
            <person name="Kuroda K."/>
            <person name="Liu W.-T."/>
        </authorList>
    </citation>
    <scope>NUCLEOTIDE SEQUENCE</scope>
    <source>
        <strain evidence="2">ADurb.Bin280</strain>
    </source>
</reference>
<sequence>MDMEVTNFKKGDEAISQITQKLSADKKSGVFWGIGAFTEATIKVYDLGNKKYKEKNLSGNLEVASMTGILSYIDGEPTIHVHVCLCDENFSTYAGHLEKAIVGATLEVGFCQSKDLNREFNNEIGLNLLKIKED</sequence>
<organism evidence="2">
    <name type="scientific">candidate division WS2 bacterium ADurb.Bin280</name>
    <dbReference type="NCBI Taxonomy" id="1852829"/>
    <lineage>
        <taxon>Bacteria</taxon>
        <taxon>candidate division WS2</taxon>
    </lineage>
</organism>
<dbReference type="Proteomes" id="UP000485367">
    <property type="component" value="Unassembled WGS sequence"/>
</dbReference>
<name>A0A1V5SF88_9BACT</name>
<dbReference type="EMBL" id="MWBO01000008">
    <property type="protein sequence ID" value="OQA53200.1"/>
    <property type="molecule type" value="Genomic_DNA"/>
</dbReference>
<comment type="caution">
    <text evidence="2">The sequence shown here is derived from an EMBL/GenBank/DDBJ whole genome shotgun (WGS) entry which is preliminary data.</text>
</comment>
<dbReference type="CDD" id="cd11378">
    <property type="entry name" value="DUF296"/>
    <property type="match status" value="1"/>
</dbReference>
<dbReference type="InterPro" id="IPR005175">
    <property type="entry name" value="PPC_dom"/>
</dbReference>
<feature type="domain" description="PPC" evidence="1">
    <location>
        <begin position="1"/>
        <end position="132"/>
    </location>
</feature>
<dbReference type="SUPFAM" id="SSF117856">
    <property type="entry name" value="AF0104/ALDC/Ptd012-like"/>
    <property type="match status" value="1"/>
</dbReference>
<dbReference type="Pfam" id="PF03479">
    <property type="entry name" value="PCC"/>
    <property type="match status" value="1"/>
</dbReference>
<proteinExistence type="predicted"/>
<accession>A0A1V5SF88</accession>
<evidence type="ECO:0000313" key="2">
    <source>
        <dbReference type="EMBL" id="OQA53200.1"/>
    </source>
</evidence>
<evidence type="ECO:0000259" key="1">
    <source>
        <dbReference type="PROSITE" id="PS51742"/>
    </source>
</evidence>
<dbReference type="PANTHER" id="PTHR34988">
    <property type="entry name" value="PROTEIN, PUTATIVE-RELATED"/>
    <property type="match status" value="1"/>
</dbReference>
<dbReference type="AlphaFoldDB" id="A0A1V5SF88"/>
<gene>
    <name evidence="2" type="ORF">BWY43_00127</name>
</gene>
<dbReference type="Gene3D" id="3.30.1330.80">
    <property type="entry name" value="Hypothetical protein, similar to alpha- acetolactate decarboxylase, domain 2"/>
    <property type="match status" value="1"/>
</dbReference>
<dbReference type="PROSITE" id="PS51742">
    <property type="entry name" value="PPC"/>
    <property type="match status" value="1"/>
</dbReference>